<dbReference type="Proteomes" id="UP000274504">
    <property type="component" value="Unassembled WGS sequence"/>
</dbReference>
<protein>
    <submittedName>
        <fullName evidence="3">Ovule protein</fullName>
    </submittedName>
</protein>
<gene>
    <name evidence="1" type="ORF">HDID_LOCUS9154</name>
</gene>
<dbReference type="AlphaFoldDB" id="A0A0R3SUH8"/>
<accession>A0A0R3SUH8</accession>
<evidence type="ECO:0000313" key="3">
    <source>
        <dbReference type="WBParaSite" id="HDID_0000915601-mRNA-1"/>
    </source>
</evidence>
<proteinExistence type="predicted"/>
<sequence>MNYSSSEHEKKSNGTLSHHRLISPSAHYMTGSNTILSNSPIAVYDSTRNFPEFIRYYLPIGPYILGELRFDFLCPPAIYDRSHNWEQVKCEEKTDSVLYFGRTPKIGHRLTQ</sequence>
<dbReference type="WBParaSite" id="HDID_0000915601-mRNA-1">
    <property type="protein sequence ID" value="HDID_0000915601-mRNA-1"/>
    <property type="gene ID" value="HDID_0000915601"/>
</dbReference>
<reference evidence="3" key="1">
    <citation type="submission" date="2017-02" db="UniProtKB">
        <authorList>
            <consortium name="WormBaseParasite"/>
        </authorList>
    </citation>
    <scope>IDENTIFICATION</scope>
</reference>
<organism evidence="3">
    <name type="scientific">Hymenolepis diminuta</name>
    <name type="common">Rat tapeworm</name>
    <dbReference type="NCBI Taxonomy" id="6216"/>
    <lineage>
        <taxon>Eukaryota</taxon>
        <taxon>Metazoa</taxon>
        <taxon>Spiralia</taxon>
        <taxon>Lophotrochozoa</taxon>
        <taxon>Platyhelminthes</taxon>
        <taxon>Cestoda</taxon>
        <taxon>Eucestoda</taxon>
        <taxon>Cyclophyllidea</taxon>
        <taxon>Hymenolepididae</taxon>
        <taxon>Hymenolepis</taxon>
    </lineage>
</organism>
<dbReference type="EMBL" id="UYSG01011225">
    <property type="protein sequence ID" value="VDL61472.1"/>
    <property type="molecule type" value="Genomic_DNA"/>
</dbReference>
<name>A0A0R3SUH8_HYMDI</name>
<reference evidence="1 2" key="2">
    <citation type="submission" date="2018-11" db="EMBL/GenBank/DDBJ databases">
        <authorList>
            <consortium name="Pathogen Informatics"/>
        </authorList>
    </citation>
    <scope>NUCLEOTIDE SEQUENCE [LARGE SCALE GENOMIC DNA]</scope>
</reference>
<evidence type="ECO:0000313" key="1">
    <source>
        <dbReference type="EMBL" id="VDL61472.1"/>
    </source>
</evidence>
<evidence type="ECO:0000313" key="2">
    <source>
        <dbReference type="Proteomes" id="UP000274504"/>
    </source>
</evidence>